<organism evidence="1 2">
    <name type="scientific">Papaver somniferum</name>
    <name type="common">Opium poppy</name>
    <dbReference type="NCBI Taxonomy" id="3469"/>
    <lineage>
        <taxon>Eukaryota</taxon>
        <taxon>Viridiplantae</taxon>
        <taxon>Streptophyta</taxon>
        <taxon>Embryophyta</taxon>
        <taxon>Tracheophyta</taxon>
        <taxon>Spermatophyta</taxon>
        <taxon>Magnoliopsida</taxon>
        <taxon>Ranunculales</taxon>
        <taxon>Papaveraceae</taxon>
        <taxon>Papaveroideae</taxon>
        <taxon>Papaver</taxon>
    </lineage>
</organism>
<protein>
    <submittedName>
        <fullName evidence="1">Uncharacterized protein</fullName>
    </submittedName>
</protein>
<dbReference type="AlphaFoldDB" id="A0A4Y7KE60"/>
<sequence>MKSSSFISALTTTNEEFRYLITLFVTGGTTAVKNKGKEEEGEYYVWLERAYMYGFFKNKRTVLYDTLIQQRGDLLP</sequence>
<dbReference type="EMBL" id="CM010721">
    <property type="protein sequence ID" value="RZC71126.1"/>
    <property type="molecule type" value="Genomic_DNA"/>
</dbReference>
<name>A0A4Y7KE60_PAPSO</name>
<dbReference type="Gene3D" id="3.30.2010.10">
    <property type="entry name" value="Metalloproteases ('zincins'), catalytic domain"/>
    <property type="match status" value="1"/>
</dbReference>
<gene>
    <name evidence="1" type="ORF">C5167_034316</name>
</gene>
<evidence type="ECO:0000313" key="2">
    <source>
        <dbReference type="Proteomes" id="UP000316621"/>
    </source>
</evidence>
<dbReference type="Gramene" id="RZC71126">
    <property type="protein sequence ID" value="RZC71126"/>
    <property type="gene ID" value="C5167_034316"/>
</dbReference>
<reference evidence="1 2" key="1">
    <citation type="journal article" date="2018" name="Science">
        <title>The opium poppy genome and morphinan production.</title>
        <authorList>
            <person name="Guo L."/>
            <person name="Winzer T."/>
            <person name="Yang X."/>
            <person name="Li Y."/>
            <person name="Ning Z."/>
            <person name="He Z."/>
            <person name="Teodor R."/>
            <person name="Lu Y."/>
            <person name="Bowser T.A."/>
            <person name="Graham I.A."/>
            <person name="Ye K."/>
        </authorList>
    </citation>
    <scope>NUCLEOTIDE SEQUENCE [LARGE SCALE GENOMIC DNA]</scope>
    <source>
        <strain evidence="2">cv. HN1</strain>
        <tissue evidence="1">Leaves</tissue>
    </source>
</reference>
<dbReference type="Proteomes" id="UP000316621">
    <property type="component" value="Chromosome 7"/>
</dbReference>
<accession>A0A4Y7KE60</accession>
<keyword evidence="2" id="KW-1185">Reference proteome</keyword>
<evidence type="ECO:0000313" key="1">
    <source>
        <dbReference type="EMBL" id="RZC71126.1"/>
    </source>
</evidence>
<proteinExistence type="predicted"/>